<proteinExistence type="predicted"/>
<name>A0A398B2M4_9BACI</name>
<evidence type="ECO:0000313" key="1">
    <source>
        <dbReference type="EMBL" id="RID83594.1"/>
    </source>
</evidence>
<sequence>MILVCSKHVKNGLKMIDLPHVHSITEQSSPGCGQQCEVCRQKPDYKLFNHSVQRKKTKENVMIGG</sequence>
<gene>
    <name evidence="1" type="ORF">D1970_15595</name>
</gene>
<organism evidence="1 2">
    <name type="scientific">Mesobacillus zeae</name>
    <dbReference type="NCBI Taxonomy" id="1917180"/>
    <lineage>
        <taxon>Bacteria</taxon>
        <taxon>Bacillati</taxon>
        <taxon>Bacillota</taxon>
        <taxon>Bacilli</taxon>
        <taxon>Bacillales</taxon>
        <taxon>Bacillaceae</taxon>
        <taxon>Mesobacillus</taxon>
    </lineage>
</organism>
<dbReference type="EMBL" id="QWVT01000026">
    <property type="protein sequence ID" value="RID83594.1"/>
    <property type="molecule type" value="Genomic_DNA"/>
</dbReference>
<dbReference type="AlphaFoldDB" id="A0A398B2M4"/>
<keyword evidence="2" id="KW-1185">Reference proteome</keyword>
<dbReference type="RefSeq" id="WP_119113803.1">
    <property type="nucleotide sequence ID" value="NZ_CBCSEO010000025.1"/>
</dbReference>
<accession>A0A398B2M4</accession>
<protein>
    <submittedName>
        <fullName evidence="1">Uncharacterized protein</fullName>
    </submittedName>
</protein>
<dbReference type="OrthoDB" id="2921893at2"/>
<dbReference type="Proteomes" id="UP000265816">
    <property type="component" value="Unassembled WGS sequence"/>
</dbReference>
<reference evidence="1 2" key="1">
    <citation type="submission" date="2018-08" db="EMBL/GenBank/DDBJ databases">
        <title>Bacillus jemisoniae sp. nov., Bacillus chryseoplanitiae sp. nov., Bacillus resnikiae sp. nov., and Bacillus frankliniae sp. nov., isolated from Viking spacecraft and associated surfaces.</title>
        <authorList>
            <person name="Seuylemezian A."/>
            <person name="Vaishampayan P."/>
        </authorList>
    </citation>
    <scope>NUCLEOTIDE SEQUENCE [LARGE SCALE GENOMIC DNA]</scope>
    <source>
        <strain evidence="1 2">JJ-247</strain>
    </source>
</reference>
<evidence type="ECO:0000313" key="2">
    <source>
        <dbReference type="Proteomes" id="UP000265816"/>
    </source>
</evidence>
<comment type="caution">
    <text evidence="1">The sequence shown here is derived from an EMBL/GenBank/DDBJ whole genome shotgun (WGS) entry which is preliminary data.</text>
</comment>